<evidence type="ECO:0000313" key="1">
    <source>
        <dbReference type="EMBL" id="SOZ58833.1"/>
    </source>
</evidence>
<organism evidence="1">
    <name type="scientific">Cupriavidus taiwanensis</name>
    <dbReference type="NCBI Taxonomy" id="164546"/>
    <lineage>
        <taxon>Bacteria</taxon>
        <taxon>Pseudomonadati</taxon>
        <taxon>Pseudomonadota</taxon>
        <taxon>Betaproteobacteria</taxon>
        <taxon>Burkholderiales</taxon>
        <taxon>Burkholderiaceae</taxon>
        <taxon>Cupriavidus</taxon>
    </lineage>
</organism>
<dbReference type="AlphaFoldDB" id="A0A375E192"/>
<sequence length="77" mass="8567">MEPYRNLSGQSGIVAYELGPDHVRVQFEDGGVYTYDYRSTGRSHVEHMKRLATAGRGLCSYISQVVGKNFASKNPGR</sequence>
<dbReference type="Proteomes" id="UP000256952">
    <property type="component" value="Chromosome CBM2613_a"/>
</dbReference>
<accession>A0A375E192</accession>
<dbReference type="RefSeq" id="WP_116309529.1">
    <property type="nucleotide sequence ID" value="NZ_LT976967.1"/>
</dbReference>
<gene>
    <name evidence="1" type="ORF">CBM2613_A240085</name>
</gene>
<comment type="caution">
    <text evidence="1">The sequence shown here is derived from an EMBL/GenBank/DDBJ whole genome shotgun (WGS) entry which is preliminary data.</text>
</comment>
<protein>
    <recommendedName>
        <fullName evidence="2">KTSC domain-containing protein</fullName>
    </recommendedName>
</protein>
<dbReference type="EMBL" id="OFTH01000017">
    <property type="protein sequence ID" value="SOZ58833.1"/>
    <property type="molecule type" value="Genomic_DNA"/>
</dbReference>
<name>A0A375E192_9BURK</name>
<reference evidence="1" key="1">
    <citation type="submission" date="2018-01" db="EMBL/GenBank/DDBJ databases">
        <authorList>
            <person name="Clerissi C."/>
        </authorList>
    </citation>
    <scope>NUCLEOTIDE SEQUENCE</scope>
    <source>
        <strain evidence="1">Cupriavidus taiwanensis STM 8556</strain>
    </source>
</reference>
<proteinExistence type="predicted"/>
<evidence type="ECO:0008006" key="2">
    <source>
        <dbReference type="Google" id="ProtNLM"/>
    </source>
</evidence>